<dbReference type="InterPro" id="IPR017938">
    <property type="entry name" value="Riboflavin_synthase-like_b-brl"/>
</dbReference>
<sequence>MTAEASPAPAAAKKVNPNAPTEETVLEVKHYTDRLFRFRLTRPSTFRFRSGEFVMIGLYKDDGRPLLRAYSIASPSWDEELEFYSIKVADGPLTSRLQKIQPGDKVLLGKKPTGTLVHDALVPGKRLYCFSTGTGFAPFASVVRDPETYEKFDEVIVTHTCREAAELEYSKEIVEETLNHEFLGELAQGKLRRYGSCTREDYEYKGRITTLIETGKLFEDLNVPPLNPETDRVMICGSMEMIQDVKDLMLKAGLTEGSNAAPAEFVIEKAFAG</sequence>
<dbReference type="Pfam" id="PF00970">
    <property type="entry name" value="FAD_binding_6"/>
    <property type="match status" value="1"/>
</dbReference>
<dbReference type="Gene3D" id="2.40.30.10">
    <property type="entry name" value="Translation factors"/>
    <property type="match status" value="1"/>
</dbReference>
<keyword evidence="8" id="KW-0560">Oxidoreductase</keyword>
<dbReference type="GO" id="GO:0042167">
    <property type="term" value="P:heme catabolic process"/>
    <property type="evidence" value="ECO:0007669"/>
    <property type="project" value="TreeGrafter"/>
</dbReference>
<evidence type="ECO:0000256" key="3">
    <source>
        <dbReference type="ARBA" id="ARBA00013223"/>
    </source>
</evidence>
<keyword evidence="6" id="KW-0274">FAD</keyword>
<evidence type="ECO:0000313" key="12">
    <source>
        <dbReference type="Proteomes" id="UP000027037"/>
    </source>
</evidence>
<dbReference type="InterPro" id="IPR051930">
    <property type="entry name" value="FNR_type-1"/>
</dbReference>
<dbReference type="STRING" id="1280946.HY29_06420"/>
<evidence type="ECO:0000256" key="8">
    <source>
        <dbReference type="ARBA" id="ARBA00023002"/>
    </source>
</evidence>
<accession>A0A062U498</accession>
<dbReference type="AlphaFoldDB" id="A0A062U498"/>
<dbReference type="PROSITE" id="PS51384">
    <property type="entry name" value="FAD_FR"/>
    <property type="match status" value="1"/>
</dbReference>
<evidence type="ECO:0000256" key="4">
    <source>
        <dbReference type="ARBA" id="ARBA00022630"/>
    </source>
</evidence>
<gene>
    <name evidence="11" type="ORF">HY29_06420</name>
</gene>
<comment type="catalytic activity">
    <reaction evidence="9">
        <text>2 reduced [2Fe-2S]-[ferredoxin] + NADP(+) + H(+) = 2 oxidized [2Fe-2S]-[ferredoxin] + NADPH</text>
        <dbReference type="Rhea" id="RHEA:20125"/>
        <dbReference type="Rhea" id="RHEA-COMP:10000"/>
        <dbReference type="Rhea" id="RHEA-COMP:10001"/>
        <dbReference type="ChEBI" id="CHEBI:15378"/>
        <dbReference type="ChEBI" id="CHEBI:33737"/>
        <dbReference type="ChEBI" id="CHEBI:33738"/>
        <dbReference type="ChEBI" id="CHEBI:57783"/>
        <dbReference type="ChEBI" id="CHEBI:58349"/>
        <dbReference type="EC" id="1.18.1.2"/>
    </reaction>
</comment>
<dbReference type="EMBL" id="AWFF01000098">
    <property type="protein sequence ID" value="KCZ50980.1"/>
    <property type="molecule type" value="Genomic_DNA"/>
</dbReference>
<dbReference type="Proteomes" id="UP000027037">
    <property type="component" value="Unassembled WGS sequence"/>
</dbReference>
<evidence type="ECO:0000256" key="5">
    <source>
        <dbReference type="ARBA" id="ARBA00022741"/>
    </source>
</evidence>
<proteinExistence type="inferred from homology"/>
<name>A0A062U498_9PROT</name>
<dbReference type="eggNOG" id="COG0543">
    <property type="taxonomic scope" value="Bacteria"/>
</dbReference>
<evidence type="ECO:0000256" key="1">
    <source>
        <dbReference type="ARBA" id="ARBA00001974"/>
    </source>
</evidence>
<dbReference type="GO" id="GO:0004324">
    <property type="term" value="F:ferredoxin-NADP+ reductase activity"/>
    <property type="evidence" value="ECO:0007669"/>
    <property type="project" value="UniProtKB-EC"/>
</dbReference>
<dbReference type="SUPFAM" id="SSF52343">
    <property type="entry name" value="Ferredoxin reductase-like, C-terminal NADP-linked domain"/>
    <property type="match status" value="1"/>
</dbReference>
<comment type="cofactor">
    <cofactor evidence="1">
        <name>FAD</name>
        <dbReference type="ChEBI" id="CHEBI:57692"/>
    </cofactor>
</comment>
<dbReference type="Pfam" id="PF00175">
    <property type="entry name" value="NAD_binding_1"/>
    <property type="match status" value="1"/>
</dbReference>
<keyword evidence="5" id="KW-0547">Nucleotide-binding</keyword>
<comment type="caution">
    <text evidence="11">The sequence shown here is derived from an EMBL/GenBank/DDBJ whole genome shotgun (WGS) entry which is preliminary data.</text>
</comment>
<dbReference type="SUPFAM" id="SSF63380">
    <property type="entry name" value="Riboflavin synthase domain-like"/>
    <property type="match status" value="1"/>
</dbReference>
<protein>
    <recommendedName>
        <fullName evidence="3">ferredoxin--NADP(+) reductase</fullName>
        <ecNumber evidence="3">1.18.1.2</ecNumber>
    </recommendedName>
</protein>
<dbReference type="InterPro" id="IPR001433">
    <property type="entry name" value="OxRdtase_FAD/NAD-bd"/>
</dbReference>
<organism evidence="11 12">
    <name type="scientific">Hyphomonas beringensis</name>
    <dbReference type="NCBI Taxonomy" id="1280946"/>
    <lineage>
        <taxon>Bacteria</taxon>
        <taxon>Pseudomonadati</taxon>
        <taxon>Pseudomonadota</taxon>
        <taxon>Alphaproteobacteria</taxon>
        <taxon>Hyphomonadales</taxon>
        <taxon>Hyphomonadaceae</taxon>
        <taxon>Hyphomonas</taxon>
    </lineage>
</organism>
<dbReference type="GO" id="GO:0000166">
    <property type="term" value="F:nucleotide binding"/>
    <property type="evidence" value="ECO:0007669"/>
    <property type="project" value="UniProtKB-KW"/>
</dbReference>
<dbReference type="InterPro" id="IPR008333">
    <property type="entry name" value="Cbr1-like_FAD-bd_dom"/>
</dbReference>
<dbReference type="GO" id="GO:0034599">
    <property type="term" value="P:cellular response to oxidative stress"/>
    <property type="evidence" value="ECO:0007669"/>
    <property type="project" value="TreeGrafter"/>
</dbReference>
<keyword evidence="4" id="KW-0285">Flavoprotein</keyword>
<dbReference type="CDD" id="cd06195">
    <property type="entry name" value="FNR1"/>
    <property type="match status" value="1"/>
</dbReference>
<evidence type="ECO:0000256" key="2">
    <source>
        <dbReference type="ARBA" id="ARBA00008312"/>
    </source>
</evidence>
<dbReference type="EC" id="1.18.1.2" evidence="3"/>
<dbReference type="PANTHER" id="PTHR47878">
    <property type="entry name" value="OXIDOREDUCTASE FAD/NAD(P)-BINDING DOMAIN PROTEIN"/>
    <property type="match status" value="1"/>
</dbReference>
<evidence type="ECO:0000259" key="10">
    <source>
        <dbReference type="PROSITE" id="PS51384"/>
    </source>
</evidence>
<feature type="domain" description="FAD-binding FR-type" evidence="10">
    <location>
        <begin position="18"/>
        <end position="119"/>
    </location>
</feature>
<dbReference type="InterPro" id="IPR033892">
    <property type="entry name" value="FNR_bac"/>
</dbReference>
<dbReference type="OrthoDB" id="9784483at2"/>
<evidence type="ECO:0000256" key="6">
    <source>
        <dbReference type="ARBA" id="ARBA00022827"/>
    </source>
</evidence>
<dbReference type="PATRIC" id="fig|1280946.3.peg.3379"/>
<dbReference type="InterPro" id="IPR039261">
    <property type="entry name" value="FNR_nucleotide-bd"/>
</dbReference>
<keyword evidence="12" id="KW-1185">Reference proteome</keyword>
<evidence type="ECO:0000313" key="11">
    <source>
        <dbReference type="EMBL" id="KCZ50980.1"/>
    </source>
</evidence>
<dbReference type="InterPro" id="IPR017927">
    <property type="entry name" value="FAD-bd_FR_type"/>
</dbReference>
<dbReference type="Gene3D" id="3.40.50.80">
    <property type="entry name" value="Nucleotide-binding domain of ferredoxin-NADP reductase (FNR) module"/>
    <property type="match status" value="1"/>
</dbReference>
<evidence type="ECO:0000256" key="7">
    <source>
        <dbReference type="ARBA" id="ARBA00022857"/>
    </source>
</evidence>
<dbReference type="RefSeq" id="WP_034799358.1">
    <property type="nucleotide sequence ID" value="NZ_AWFF01000098.1"/>
</dbReference>
<comment type="similarity">
    <text evidence="2">Belongs to the ferredoxin--NADP reductase type 1 family.</text>
</comment>
<reference evidence="11 12" key="1">
    <citation type="journal article" date="2014" name="Antonie Van Leeuwenhoek">
        <title>Hyphomonas beringensis sp. nov. and Hyphomonas chukchiensis sp. nov., isolated from surface seawater of the Bering Sea and Chukchi Sea.</title>
        <authorList>
            <person name="Li C."/>
            <person name="Lai Q."/>
            <person name="Li G."/>
            <person name="Dong C."/>
            <person name="Wang J."/>
            <person name="Liao Y."/>
            <person name="Shao Z."/>
        </authorList>
    </citation>
    <scope>NUCLEOTIDE SEQUENCE [LARGE SCALE GENOMIC DNA]</scope>
    <source>
        <strain evidence="11 12">25B14_1</strain>
    </source>
</reference>
<keyword evidence="7" id="KW-0521">NADP</keyword>
<evidence type="ECO:0000256" key="9">
    <source>
        <dbReference type="ARBA" id="ARBA00047776"/>
    </source>
</evidence>
<dbReference type="PANTHER" id="PTHR47878:SF1">
    <property type="entry name" value="FLAVODOXIN_FERREDOXIN--NADP REDUCTASE"/>
    <property type="match status" value="1"/>
</dbReference>